<keyword evidence="5" id="KW-0143">Chaperone</keyword>
<protein>
    <recommendedName>
        <fullName evidence="7">J domain-containing protein</fullName>
    </recommendedName>
</protein>
<evidence type="ECO:0000313" key="8">
    <source>
        <dbReference type="EMBL" id="JAT77785.1"/>
    </source>
</evidence>
<dbReference type="PANTHER" id="PTHR43096:SF52">
    <property type="entry name" value="DNAJ HOMOLOG 1, MITOCHONDRIAL-RELATED"/>
    <property type="match status" value="1"/>
</dbReference>
<evidence type="ECO:0000256" key="5">
    <source>
        <dbReference type="ARBA" id="ARBA00023186"/>
    </source>
</evidence>
<feature type="region of interest" description="Disordered" evidence="6">
    <location>
        <begin position="401"/>
        <end position="473"/>
    </location>
</feature>
<dbReference type="SUPFAM" id="SSF49493">
    <property type="entry name" value="HSP40/DnaJ peptide-binding domain"/>
    <property type="match status" value="2"/>
</dbReference>
<evidence type="ECO:0000256" key="2">
    <source>
        <dbReference type="ARBA" id="ARBA00022737"/>
    </source>
</evidence>
<accession>A0A1D2AFT5</accession>
<dbReference type="GO" id="GO:0051082">
    <property type="term" value="F:unfolded protein binding"/>
    <property type="evidence" value="ECO:0007669"/>
    <property type="project" value="InterPro"/>
</dbReference>
<dbReference type="PROSITE" id="PS00636">
    <property type="entry name" value="DNAJ_1"/>
    <property type="match status" value="1"/>
</dbReference>
<keyword evidence="4" id="KW-0862">Zinc</keyword>
<evidence type="ECO:0000259" key="7">
    <source>
        <dbReference type="PROSITE" id="PS50076"/>
    </source>
</evidence>
<dbReference type="PROSITE" id="PS50076">
    <property type="entry name" value="DNAJ_2"/>
    <property type="match status" value="1"/>
</dbReference>
<reference evidence="8" key="1">
    <citation type="submission" date="2015-08" db="EMBL/GenBank/DDBJ databases">
        <authorList>
            <person name="Babu N.S."/>
            <person name="Beckwith C.J."/>
            <person name="Beseler K.G."/>
            <person name="Brison A."/>
            <person name="Carone J.V."/>
            <person name="Caskin T.P."/>
            <person name="Diamond M."/>
            <person name="Durham M.E."/>
            <person name="Foxe J.M."/>
            <person name="Go M."/>
            <person name="Henderson B.A."/>
            <person name="Jones I.B."/>
            <person name="McGettigan J.A."/>
            <person name="Micheletti S.J."/>
            <person name="Nasrallah M.E."/>
            <person name="Ortiz D."/>
            <person name="Piller C.R."/>
            <person name="Privatt S.R."/>
            <person name="Schneider S.L."/>
            <person name="Sharp S."/>
            <person name="Smith T.C."/>
            <person name="Stanton J.D."/>
            <person name="Ullery H.E."/>
            <person name="Wilson R.J."/>
            <person name="Serrano M.G."/>
            <person name="Buck G."/>
            <person name="Lee V."/>
            <person name="Wang Y."/>
            <person name="Carvalho R."/>
            <person name="Voegtly L."/>
            <person name="Shi R."/>
            <person name="Duckworth R."/>
            <person name="Johnson A."/>
            <person name="Loviza R."/>
            <person name="Walstead R."/>
            <person name="Shah Z."/>
            <person name="Kiflezghi M."/>
            <person name="Wade K."/>
            <person name="Ball S.L."/>
            <person name="Bradley K.W."/>
            <person name="Asai D.J."/>
            <person name="Bowman C.A."/>
            <person name="Russell D.A."/>
            <person name="Pope W.H."/>
            <person name="Jacobs-Sera D."/>
            <person name="Hendrix R.W."/>
            <person name="Hatfull G.F."/>
        </authorList>
    </citation>
    <scope>NUCLEOTIDE SEQUENCE</scope>
</reference>
<feature type="compositionally biased region" description="Basic and acidic residues" evidence="6">
    <location>
        <begin position="441"/>
        <end position="465"/>
    </location>
</feature>
<feature type="region of interest" description="Disordered" evidence="6">
    <location>
        <begin position="21"/>
        <end position="68"/>
    </location>
</feature>
<dbReference type="Gene3D" id="2.60.260.20">
    <property type="entry name" value="Urease metallochaperone UreE, N-terminal domain"/>
    <property type="match status" value="2"/>
</dbReference>
<dbReference type="InterPro" id="IPR001623">
    <property type="entry name" value="DnaJ_domain"/>
</dbReference>
<dbReference type="Pfam" id="PF01556">
    <property type="entry name" value="DnaJ_C"/>
    <property type="match status" value="1"/>
</dbReference>
<evidence type="ECO:0000256" key="1">
    <source>
        <dbReference type="ARBA" id="ARBA00022723"/>
    </source>
</evidence>
<dbReference type="Pfam" id="PF00226">
    <property type="entry name" value="DnaJ"/>
    <property type="match status" value="1"/>
</dbReference>
<feature type="compositionally biased region" description="Low complexity" evidence="6">
    <location>
        <begin position="25"/>
        <end position="39"/>
    </location>
</feature>
<evidence type="ECO:0000256" key="3">
    <source>
        <dbReference type="ARBA" id="ARBA00022771"/>
    </source>
</evidence>
<dbReference type="GO" id="GO:0042026">
    <property type="term" value="P:protein refolding"/>
    <property type="evidence" value="ECO:0007669"/>
    <property type="project" value="TreeGrafter"/>
</dbReference>
<dbReference type="SMART" id="SM00271">
    <property type="entry name" value="DnaJ"/>
    <property type="match status" value="1"/>
</dbReference>
<keyword evidence="2" id="KW-0677">Repeat</keyword>
<dbReference type="CDD" id="cd06257">
    <property type="entry name" value="DnaJ"/>
    <property type="match status" value="1"/>
</dbReference>
<dbReference type="InterPro" id="IPR018253">
    <property type="entry name" value="DnaJ_domain_CS"/>
</dbReference>
<evidence type="ECO:0000256" key="4">
    <source>
        <dbReference type="ARBA" id="ARBA00022833"/>
    </source>
</evidence>
<dbReference type="AlphaFoldDB" id="A0A1D2AFT5"/>
<name>A0A1D2AFT5_AUXPR</name>
<dbReference type="InterPro" id="IPR036869">
    <property type="entry name" value="J_dom_sf"/>
</dbReference>
<proteinExistence type="predicted"/>
<gene>
    <name evidence="8" type="ORF">g.1184</name>
</gene>
<dbReference type="PRINTS" id="PR00625">
    <property type="entry name" value="JDOMAIN"/>
</dbReference>
<dbReference type="Gene3D" id="1.10.287.110">
    <property type="entry name" value="DnaJ domain"/>
    <property type="match status" value="1"/>
</dbReference>
<dbReference type="InterPro" id="IPR002939">
    <property type="entry name" value="DnaJ_C"/>
</dbReference>
<dbReference type="SUPFAM" id="SSF46565">
    <property type="entry name" value="Chaperone J-domain"/>
    <property type="match status" value="1"/>
</dbReference>
<dbReference type="PANTHER" id="PTHR43096">
    <property type="entry name" value="DNAJ HOMOLOG 1, MITOCHONDRIAL-RELATED"/>
    <property type="match status" value="1"/>
</dbReference>
<feature type="compositionally biased region" description="Low complexity" evidence="6">
    <location>
        <begin position="407"/>
        <end position="440"/>
    </location>
</feature>
<feature type="domain" description="J" evidence="7">
    <location>
        <begin position="99"/>
        <end position="164"/>
    </location>
</feature>
<keyword evidence="1" id="KW-0479">Metal-binding</keyword>
<dbReference type="InterPro" id="IPR008971">
    <property type="entry name" value="HSP40/DnaJ_pept-bd"/>
</dbReference>
<dbReference type="CDD" id="cd10747">
    <property type="entry name" value="DnaJ_C"/>
    <property type="match status" value="1"/>
</dbReference>
<evidence type="ECO:0000256" key="6">
    <source>
        <dbReference type="SAM" id="MobiDB-lite"/>
    </source>
</evidence>
<sequence>MSRRTLTLQQLACFWRQAGAGGGTPSAPATPAMPAGTCAFKHPFHSGSRPDERQESMGSSGPRQPASLRDWVQGGAKATTHAAQPPRRGFRASAPLLKDYYSVLGVGRTASDSEIKKAYYQLAKKFHPDTNKDEPGAAAKFQEAQQAYDTLRDPQKRTAYDQYGHDAYRNMESGGGPGPGGFGGPFGGGVEVDPEDLFGAFFRGGQGFQSFHFGHGFGNAGGRTRRPQRGADLQTRLRISFADAMKGITHRMDLSGTGAGGPSQVEVRIPAGVDTGQHLRLAGSGAPGGPGCAAGDLLVFLEVAPSRVFTRDGYDLYVEAPVDMVDATLGTTIEVPTIDGRAEVTVRPGTQADDKLRMRGYGVPQDAAGLPGKRGDQYVVVRLRVPRTLTPFQRQCLEDYRRGERQAAPQQPSGAAAGAKGGADTASGKASEGKSSGTSARADEPADKKNADKGSGKAGSDKPKSVFDWFKGS</sequence>
<keyword evidence="3" id="KW-0863">Zinc-finger</keyword>
<dbReference type="EMBL" id="GDKF01000837">
    <property type="protein sequence ID" value="JAT77785.1"/>
    <property type="molecule type" value="Transcribed_RNA"/>
</dbReference>
<organism evidence="8">
    <name type="scientific">Auxenochlorella protothecoides</name>
    <name type="common">Green microalga</name>
    <name type="synonym">Chlorella protothecoides</name>
    <dbReference type="NCBI Taxonomy" id="3075"/>
    <lineage>
        <taxon>Eukaryota</taxon>
        <taxon>Viridiplantae</taxon>
        <taxon>Chlorophyta</taxon>
        <taxon>core chlorophytes</taxon>
        <taxon>Trebouxiophyceae</taxon>
        <taxon>Chlorellales</taxon>
        <taxon>Chlorellaceae</taxon>
        <taxon>Auxenochlorella</taxon>
    </lineage>
</organism>
<dbReference type="GO" id="GO:0005737">
    <property type="term" value="C:cytoplasm"/>
    <property type="evidence" value="ECO:0007669"/>
    <property type="project" value="TreeGrafter"/>
</dbReference>
<dbReference type="GO" id="GO:0008270">
    <property type="term" value="F:zinc ion binding"/>
    <property type="evidence" value="ECO:0007669"/>
    <property type="project" value="UniProtKB-KW"/>
</dbReference>
<dbReference type="FunFam" id="2.60.260.20:FF:000005">
    <property type="entry name" value="Chaperone protein dnaJ 1, mitochondrial"/>
    <property type="match status" value="1"/>
</dbReference>